<comment type="caution">
    <text evidence="7">The sequence shown here is derived from an EMBL/GenBank/DDBJ whole genome shotgun (WGS) entry which is preliminary data.</text>
</comment>
<feature type="domain" description="PTS EIIB type-3" evidence="6">
    <location>
        <begin position="3"/>
        <end position="104"/>
    </location>
</feature>
<dbReference type="Pfam" id="PF02302">
    <property type="entry name" value="PTS_IIB"/>
    <property type="match status" value="1"/>
</dbReference>
<gene>
    <name evidence="7" type="ORF">KUA55_08300</name>
</gene>
<dbReference type="InterPro" id="IPR051819">
    <property type="entry name" value="PTS_sugar-specific_EIIB"/>
</dbReference>
<protein>
    <submittedName>
        <fullName evidence="7">PTS sugar transporter subunit IIB</fullName>
    </submittedName>
</protein>
<sequence>MKTVNIMLCCGAGMSSGFLAQKTRKAAKKRGIGGSIEARSESEISQYLDSIDILLLGPHYASFKEEMTEQAKPFNVTVDVIPQDIYGMLDGDGLLDFALAKLEA</sequence>
<evidence type="ECO:0000256" key="1">
    <source>
        <dbReference type="ARBA" id="ARBA00022448"/>
    </source>
</evidence>
<keyword evidence="1" id="KW-0813">Transport</keyword>
<organism evidence="7 8">
    <name type="scientific">Enterococcus alishanensis</name>
    <dbReference type="NCBI Taxonomy" id="1303817"/>
    <lineage>
        <taxon>Bacteria</taxon>
        <taxon>Bacillati</taxon>
        <taxon>Bacillota</taxon>
        <taxon>Bacilli</taxon>
        <taxon>Lactobacillales</taxon>
        <taxon>Enterococcaceae</taxon>
        <taxon>Enterococcus</taxon>
    </lineage>
</organism>
<dbReference type="RefSeq" id="WP_218325736.1">
    <property type="nucleotide sequence ID" value="NZ_JAHUZB010000003.1"/>
</dbReference>
<evidence type="ECO:0000256" key="3">
    <source>
        <dbReference type="ARBA" id="ARBA00022597"/>
    </source>
</evidence>
<keyword evidence="3 7" id="KW-0762">Sugar transport</keyword>
<dbReference type="PANTHER" id="PTHR34581:SF2">
    <property type="entry name" value="PTS SYSTEM N,N'-DIACETYLCHITOBIOSE-SPECIFIC EIIB COMPONENT"/>
    <property type="match status" value="1"/>
</dbReference>
<dbReference type="Proteomes" id="UP000774130">
    <property type="component" value="Unassembled WGS sequence"/>
</dbReference>
<evidence type="ECO:0000256" key="4">
    <source>
        <dbReference type="ARBA" id="ARBA00022683"/>
    </source>
</evidence>
<dbReference type="PANTHER" id="PTHR34581">
    <property type="entry name" value="PTS SYSTEM N,N'-DIACETYLCHITOBIOSE-SPECIFIC EIIB COMPONENT"/>
    <property type="match status" value="1"/>
</dbReference>
<feature type="modified residue" description="Phosphocysteine; by EIIA" evidence="5">
    <location>
        <position position="10"/>
    </location>
</feature>
<dbReference type="EMBL" id="JAHUZB010000003">
    <property type="protein sequence ID" value="MBV7390678.1"/>
    <property type="molecule type" value="Genomic_DNA"/>
</dbReference>
<accession>A0ABS6TCP2</accession>
<dbReference type="PROSITE" id="PS51100">
    <property type="entry name" value="PTS_EIIB_TYPE_3"/>
    <property type="match status" value="1"/>
</dbReference>
<dbReference type="InterPro" id="IPR013012">
    <property type="entry name" value="PTS_EIIB_3"/>
</dbReference>
<keyword evidence="8" id="KW-1185">Reference proteome</keyword>
<evidence type="ECO:0000256" key="5">
    <source>
        <dbReference type="PROSITE-ProRule" id="PRU00423"/>
    </source>
</evidence>
<evidence type="ECO:0000259" key="6">
    <source>
        <dbReference type="PROSITE" id="PS51100"/>
    </source>
</evidence>
<evidence type="ECO:0000313" key="8">
    <source>
        <dbReference type="Proteomes" id="UP000774130"/>
    </source>
</evidence>
<dbReference type="CDD" id="cd05564">
    <property type="entry name" value="PTS_IIB_chitobiose_lichenan"/>
    <property type="match status" value="1"/>
</dbReference>
<keyword evidence="2" id="KW-0597">Phosphoprotein</keyword>
<reference evidence="7 8" key="1">
    <citation type="submission" date="2021-06" db="EMBL/GenBank/DDBJ databases">
        <title>Enterococcus alishanensis sp. nov., a novel lactic acid bacterium isolated from fresh coffee beans.</title>
        <authorList>
            <person name="Chen Y.-S."/>
        </authorList>
    </citation>
    <scope>NUCLEOTIDE SEQUENCE [LARGE SCALE GENOMIC DNA]</scope>
    <source>
        <strain evidence="7 8">ALS3</strain>
    </source>
</reference>
<name>A0ABS6TCP2_9ENTE</name>
<proteinExistence type="predicted"/>
<dbReference type="InterPro" id="IPR003501">
    <property type="entry name" value="PTS_EIIB_2/3"/>
</dbReference>
<evidence type="ECO:0000313" key="7">
    <source>
        <dbReference type="EMBL" id="MBV7390678.1"/>
    </source>
</evidence>
<evidence type="ECO:0000256" key="2">
    <source>
        <dbReference type="ARBA" id="ARBA00022553"/>
    </source>
</evidence>
<keyword evidence="4" id="KW-0598">Phosphotransferase system</keyword>